<feature type="region of interest" description="Disordered" evidence="16">
    <location>
        <begin position="948"/>
        <end position="976"/>
    </location>
</feature>
<dbReference type="Proteomes" id="UP000215902">
    <property type="component" value="Unassembled WGS sequence"/>
</dbReference>
<keyword evidence="10" id="KW-0472">Membrane</keyword>
<evidence type="ECO:0000256" key="6">
    <source>
        <dbReference type="ARBA" id="ARBA00022741"/>
    </source>
</evidence>
<dbReference type="GO" id="GO:0005524">
    <property type="term" value="F:ATP binding"/>
    <property type="evidence" value="ECO:0007669"/>
    <property type="project" value="UniProtKB-UniRule"/>
</dbReference>
<dbReference type="PROSITE" id="PS50011">
    <property type="entry name" value="PROTEIN_KINASE_DOM"/>
    <property type="match status" value="1"/>
</dbReference>
<dbReference type="Pfam" id="PF01030">
    <property type="entry name" value="Recep_L_domain"/>
    <property type="match status" value="1"/>
</dbReference>
<dbReference type="GO" id="GO:0022008">
    <property type="term" value="P:neurogenesis"/>
    <property type="evidence" value="ECO:0007669"/>
    <property type="project" value="TreeGrafter"/>
</dbReference>
<keyword evidence="3" id="KW-0597">Phosphoprotein</keyword>
<dbReference type="GO" id="GO:0038127">
    <property type="term" value="P:ERBB signaling pathway"/>
    <property type="evidence" value="ECO:0007669"/>
    <property type="project" value="UniProtKB-ARBA"/>
</dbReference>
<dbReference type="InterPro" id="IPR020635">
    <property type="entry name" value="Tyr_kinase_cat_dom"/>
</dbReference>
<evidence type="ECO:0000256" key="15">
    <source>
        <dbReference type="PROSITE-ProRule" id="PRU10141"/>
    </source>
</evidence>
<dbReference type="CDD" id="cd00064">
    <property type="entry name" value="FU"/>
    <property type="match status" value="2"/>
</dbReference>
<keyword evidence="6 15" id="KW-0547">Nucleotide-binding</keyword>
<evidence type="ECO:0000256" key="9">
    <source>
        <dbReference type="ARBA" id="ARBA00022989"/>
    </source>
</evidence>
<gene>
    <name evidence="19" type="ORF">BOX15_Mlig020919g3</name>
</gene>
<organism evidence="19 20">
    <name type="scientific">Macrostomum lignano</name>
    <dbReference type="NCBI Taxonomy" id="282301"/>
    <lineage>
        <taxon>Eukaryota</taxon>
        <taxon>Metazoa</taxon>
        <taxon>Spiralia</taxon>
        <taxon>Lophotrochozoa</taxon>
        <taxon>Platyhelminthes</taxon>
        <taxon>Rhabditophora</taxon>
        <taxon>Macrostomorpha</taxon>
        <taxon>Macrostomida</taxon>
        <taxon>Macrostomidae</taxon>
        <taxon>Macrostomum</taxon>
    </lineage>
</organism>
<feature type="domain" description="Protein kinase" evidence="18">
    <location>
        <begin position="986"/>
        <end position="1257"/>
    </location>
</feature>
<proteinExistence type="predicted"/>
<dbReference type="InterPro" id="IPR017441">
    <property type="entry name" value="Protein_kinase_ATP_BS"/>
</dbReference>
<comment type="catalytic activity">
    <reaction evidence="14">
        <text>L-tyrosyl-[protein] + ATP = O-phospho-L-tyrosyl-[protein] + ADP + H(+)</text>
        <dbReference type="Rhea" id="RHEA:10596"/>
        <dbReference type="Rhea" id="RHEA-COMP:10136"/>
        <dbReference type="Rhea" id="RHEA-COMP:20101"/>
        <dbReference type="ChEBI" id="CHEBI:15378"/>
        <dbReference type="ChEBI" id="CHEBI:30616"/>
        <dbReference type="ChEBI" id="CHEBI:46858"/>
        <dbReference type="ChEBI" id="CHEBI:61978"/>
        <dbReference type="ChEBI" id="CHEBI:456216"/>
        <dbReference type="EC" id="2.7.10.1"/>
    </reaction>
</comment>
<dbReference type="InterPro" id="IPR011009">
    <property type="entry name" value="Kinase-like_dom_sf"/>
</dbReference>
<dbReference type="SUPFAM" id="SSF56112">
    <property type="entry name" value="Protein kinase-like (PK-like)"/>
    <property type="match status" value="1"/>
</dbReference>
<dbReference type="PROSITE" id="PS00109">
    <property type="entry name" value="PROTEIN_KINASE_TYR"/>
    <property type="match status" value="1"/>
</dbReference>
<evidence type="ECO:0000256" key="17">
    <source>
        <dbReference type="SAM" id="SignalP"/>
    </source>
</evidence>
<evidence type="ECO:0000256" key="5">
    <source>
        <dbReference type="ARBA" id="ARBA00022692"/>
    </source>
</evidence>
<evidence type="ECO:0000256" key="3">
    <source>
        <dbReference type="ARBA" id="ARBA00022553"/>
    </source>
</evidence>
<dbReference type="PRINTS" id="PR00109">
    <property type="entry name" value="TYRKINASE"/>
</dbReference>
<feature type="chain" id="PRO_5012289297" description="receptor protein-tyrosine kinase" evidence="17">
    <location>
        <begin position="23"/>
        <end position="1546"/>
    </location>
</feature>
<dbReference type="SMART" id="SM00219">
    <property type="entry name" value="TyrKc"/>
    <property type="match status" value="1"/>
</dbReference>
<feature type="compositionally biased region" description="Pro residues" evidence="16">
    <location>
        <begin position="1454"/>
        <end position="1472"/>
    </location>
</feature>
<keyword evidence="20" id="KW-1185">Reference proteome</keyword>
<feature type="binding site" evidence="15">
    <location>
        <position position="1019"/>
    </location>
    <ligand>
        <name>ATP</name>
        <dbReference type="ChEBI" id="CHEBI:30616"/>
    </ligand>
</feature>
<dbReference type="PROSITE" id="PS00107">
    <property type="entry name" value="PROTEIN_KINASE_ATP"/>
    <property type="match status" value="1"/>
</dbReference>
<dbReference type="PANTHER" id="PTHR24416:SF566">
    <property type="entry name" value="EPIDERMAL GROWTH FACTOR RECEPTOR"/>
    <property type="match status" value="1"/>
</dbReference>
<keyword evidence="11" id="KW-0829">Tyrosine-protein kinase</keyword>
<dbReference type="SUPFAM" id="SSF52058">
    <property type="entry name" value="L domain-like"/>
    <property type="match status" value="2"/>
</dbReference>
<sequence>MSSLYRSVCLVLLSSWVVLNEAAYNPPVCSGTKEADLTGTGSLSNMVLLRKRLSSCKFVIGHVHILDIDENELKAANKSFDFSFLDDIEEITGCLWIIGSCYSTPLSFKSLRIIRGRDCSYSTHLGNSSLVVLHTDKSCRLKQPPLDLRSLRYIGQGNIYLENVTDCYLQKFINSEELFRDTRIQTVKPSTNCTGLADRCHPDCPVWPSDGRRHCWGPGPDQCQARSRCISVSQRECPRQRCFMESAKTERCCSEQCLGGCFGVQSNQCFGCRKFNSNGTCVDTCSLKTVYDPAKTQHIQSATKLFSYGPVCAARCPDSFFIQVDACVSKCTDGLSANADNQCVPTVASHICRAPVDSASFICGVDNPLMEGLTNESRLCTEYIGQFAINSVCFSEKGLFGARRLTLSQLYKMFSRLRVLRGSAQINLRDFPEVTNLTFLSKLERLDVTPGRSMEHVFVNSEHIQFLGLSSLRHVISTEIIISLMPRPTASSNITFAYCPGFLPSDRAFADGLIQFRNASKNGLVRIDNAIAEKLKNGQLRSGCPYSQPAACHSQCDRSYGCWGPGPDACVRCTGVRAGNVCASACDVVAASPPTAPGWFDSGRSVQLGVGNVSERVCSPCHRSCAGCTGPTSTDCSRCVPGLYLDGSQCLPSCNRDYQYPDSNRVCRKCPQVCAKVGLGLPTCTGNATIVGQGGCQFCTLIMPIKLSPTDSSLVLQCHRLADSCPIGHYLSALDPNREQSDGLLDDFLSLQKRASLSVSICRKCDPRCLRCSESASDCSECRYYTIAPSASEEPPARVGVRCSGRDEKGTCPIGYYPVHSNRTCLPCHQLCSNCTGPSSQSQDCHKCGRAAYVQLLNYSRPESSAFTCVERCPETHSYQVFYDPLRAWTCSSSPLEVRDIEHEDSSLFQASSTVAVAVVLALVVLIIAVIAAFVCYWMQQRDGAKRGKRTAFDQSADDDLEPLKPPDGSTLPNRGSLITISEKELVRGREVGSGAFGTVYKGEWISEAEHRKISVAIKILTDSGDTGMSSELLEESKIMASVDHPHCVRLVGICMTQPLQLITQFMPMGNLRDYLRARKDTSQIGSSHLLRYAAQIASGMAYLERCQIIHRDLACRNVLVASAKNVKITDFGLAKLLDEPNEAYTASGGKLPVKWLALESLVSRRFSHKSDVWSYGVTLWEIFTFGEPPYANVKPKDIADYLEKGERLPQPPICTLDVYMVMIKCWMLNDQHRPSFDSVEIEFKKMATDPARYVYIQGDRFARNASRSSNSEAGSSAERQSSGCEEGNESPPRHQPVRSPSSAAAAAAAAFRQPELSYTTLDHHEQGTEMAAAGGGAAATSPSIDYLDASLGGGGSSSDHVFAEAETAFVDGPSTSASATATTLPARQSPLPPPPPPHSRKASSSGRQPQKFVFNDNSYTSDPCHQGADSPEGYLQPISLQRGGSSASRGPLPALPSSPPPSPPPLPPPPLAATVETPTFQNPEYFFNSTRSPPGGPAYSISPGNGRPSANGPRAPPPPPPPLSRRSSSTRSARSPPAPPPPPPV</sequence>
<dbReference type="GO" id="GO:0043066">
    <property type="term" value="P:negative regulation of apoptotic process"/>
    <property type="evidence" value="ECO:0007669"/>
    <property type="project" value="TreeGrafter"/>
</dbReference>
<comment type="subcellular location">
    <subcellularLocation>
        <location evidence="1">Membrane</location>
        <topology evidence="1">Single-pass type I membrane protein</topology>
    </subcellularLocation>
</comment>
<dbReference type="InterPro" id="IPR032778">
    <property type="entry name" value="GF_recep_IV"/>
</dbReference>
<dbReference type="Gene3D" id="1.10.510.10">
    <property type="entry name" value="Transferase(Phosphotransferase) domain 1"/>
    <property type="match status" value="1"/>
</dbReference>
<feature type="compositionally biased region" description="Low complexity" evidence="16">
    <location>
        <begin position="1525"/>
        <end position="1536"/>
    </location>
</feature>
<dbReference type="Gene3D" id="2.10.220.10">
    <property type="entry name" value="Hormone Receptor, Insulin-like Growth Factor Receptor 1, Chain A, domain 2"/>
    <property type="match status" value="4"/>
</dbReference>
<keyword evidence="12" id="KW-0675">Receptor</keyword>
<dbReference type="InterPro" id="IPR009030">
    <property type="entry name" value="Growth_fac_rcpt_cys_sf"/>
</dbReference>
<feature type="compositionally biased region" description="Low complexity" evidence="16">
    <location>
        <begin position="1375"/>
        <end position="1390"/>
    </location>
</feature>
<feature type="compositionally biased region" description="Pro residues" evidence="16">
    <location>
        <begin position="1537"/>
        <end position="1546"/>
    </location>
</feature>
<keyword evidence="7" id="KW-0418">Kinase</keyword>
<keyword evidence="9" id="KW-1133">Transmembrane helix</keyword>
<feature type="region of interest" description="Disordered" evidence="16">
    <location>
        <begin position="1373"/>
        <end position="1546"/>
    </location>
</feature>
<evidence type="ECO:0000256" key="4">
    <source>
        <dbReference type="ARBA" id="ARBA00022679"/>
    </source>
</evidence>
<evidence type="ECO:0000259" key="18">
    <source>
        <dbReference type="PROSITE" id="PS50011"/>
    </source>
</evidence>
<dbReference type="InterPro" id="IPR006211">
    <property type="entry name" value="Furin-like_Cys-rich_dom"/>
</dbReference>
<keyword evidence="8 15" id="KW-0067">ATP-binding</keyword>
<evidence type="ECO:0000256" key="13">
    <source>
        <dbReference type="ARBA" id="ARBA00023180"/>
    </source>
</evidence>
<reference evidence="19 20" key="1">
    <citation type="submission" date="2017-06" db="EMBL/GenBank/DDBJ databases">
        <title>A platform for efficient transgenesis in Macrostomum lignano, a flatworm model organism for stem cell research.</title>
        <authorList>
            <person name="Berezikov E."/>
        </authorList>
    </citation>
    <scope>NUCLEOTIDE SEQUENCE [LARGE SCALE GENOMIC DNA]</scope>
    <source>
        <strain evidence="19">DV1</strain>
        <tissue evidence="19">Whole organism</tissue>
    </source>
</reference>
<keyword evidence="13" id="KW-0325">Glycoprotein</keyword>
<dbReference type="InterPro" id="IPR008266">
    <property type="entry name" value="Tyr_kinase_AS"/>
</dbReference>
<dbReference type="OrthoDB" id="6219513at2759"/>
<evidence type="ECO:0000256" key="7">
    <source>
        <dbReference type="ARBA" id="ARBA00022777"/>
    </source>
</evidence>
<comment type="caution">
    <text evidence="19">The sequence shown here is derived from an EMBL/GenBank/DDBJ whole genome shotgun (WGS) entry which is preliminary data.</text>
</comment>
<evidence type="ECO:0000256" key="1">
    <source>
        <dbReference type="ARBA" id="ARBA00004479"/>
    </source>
</evidence>
<dbReference type="InterPro" id="IPR000494">
    <property type="entry name" value="Rcpt_L-dom"/>
</dbReference>
<dbReference type="GO" id="GO:0009925">
    <property type="term" value="C:basal plasma membrane"/>
    <property type="evidence" value="ECO:0007669"/>
    <property type="project" value="TreeGrafter"/>
</dbReference>
<dbReference type="FunFam" id="1.10.510.10:FF:000027">
    <property type="entry name" value="Receptor protein-tyrosine kinase"/>
    <property type="match status" value="1"/>
</dbReference>
<evidence type="ECO:0000313" key="19">
    <source>
        <dbReference type="EMBL" id="PAA93743.1"/>
    </source>
</evidence>
<keyword evidence="5" id="KW-0812">Transmembrane</keyword>
<dbReference type="InterPro" id="IPR036941">
    <property type="entry name" value="Rcpt_L-dom_sf"/>
</dbReference>
<dbReference type="Gene3D" id="3.30.200.20">
    <property type="entry name" value="Phosphorylase Kinase, domain 1"/>
    <property type="match status" value="1"/>
</dbReference>
<keyword evidence="4" id="KW-0808">Transferase</keyword>
<dbReference type="GO" id="GO:0004714">
    <property type="term" value="F:transmembrane receptor protein tyrosine kinase activity"/>
    <property type="evidence" value="ECO:0007669"/>
    <property type="project" value="UniProtKB-EC"/>
</dbReference>
<feature type="compositionally biased region" description="Low complexity" evidence="16">
    <location>
        <begin position="1266"/>
        <end position="1280"/>
    </location>
</feature>
<evidence type="ECO:0000256" key="16">
    <source>
        <dbReference type="SAM" id="MobiDB-lite"/>
    </source>
</evidence>
<dbReference type="Gene3D" id="3.80.20.20">
    <property type="entry name" value="Receptor L-domain"/>
    <property type="match status" value="2"/>
</dbReference>
<feature type="compositionally biased region" description="Polar residues" evidence="16">
    <location>
        <begin position="1439"/>
        <end position="1449"/>
    </location>
</feature>
<dbReference type="GO" id="GO:0043235">
    <property type="term" value="C:receptor complex"/>
    <property type="evidence" value="ECO:0007669"/>
    <property type="project" value="TreeGrafter"/>
</dbReference>
<evidence type="ECO:0000256" key="2">
    <source>
        <dbReference type="ARBA" id="ARBA00011902"/>
    </source>
</evidence>
<dbReference type="InterPro" id="IPR001245">
    <property type="entry name" value="Ser-Thr/Tyr_kinase_cat_dom"/>
</dbReference>
<dbReference type="Pfam" id="PF00757">
    <property type="entry name" value="Furin-like"/>
    <property type="match status" value="1"/>
</dbReference>
<keyword evidence="17" id="KW-0732">Signal</keyword>
<dbReference type="SUPFAM" id="SSF57184">
    <property type="entry name" value="Growth factor receptor domain"/>
    <property type="match status" value="3"/>
</dbReference>
<dbReference type="InterPro" id="IPR050122">
    <property type="entry name" value="RTK"/>
</dbReference>
<evidence type="ECO:0000256" key="10">
    <source>
        <dbReference type="ARBA" id="ARBA00023136"/>
    </source>
</evidence>
<feature type="compositionally biased region" description="Polar residues" evidence="16">
    <location>
        <begin position="1477"/>
        <end position="1493"/>
    </location>
</feature>
<protein>
    <recommendedName>
        <fullName evidence="2">receptor protein-tyrosine kinase</fullName>
        <ecNumber evidence="2">2.7.10.1</ecNumber>
    </recommendedName>
</protein>
<feature type="signal peptide" evidence="17">
    <location>
        <begin position="1"/>
        <end position="22"/>
    </location>
</feature>
<feature type="region of interest" description="Disordered" evidence="16">
    <location>
        <begin position="1266"/>
        <end position="1310"/>
    </location>
</feature>
<name>A0A267H647_9PLAT</name>
<dbReference type="InterPro" id="IPR000719">
    <property type="entry name" value="Prot_kinase_dom"/>
</dbReference>
<dbReference type="EC" id="2.7.10.1" evidence="2"/>
<dbReference type="GO" id="GO:0008284">
    <property type="term" value="P:positive regulation of cell population proliferation"/>
    <property type="evidence" value="ECO:0007669"/>
    <property type="project" value="TreeGrafter"/>
</dbReference>
<accession>A0A267H647</accession>
<dbReference type="SMART" id="SM00261">
    <property type="entry name" value="FU"/>
    <property type="match status" value="7"/>
</dbReference>
<dbReference type="Pfam" id="PF14843">
    <property type="entry name" value="GF_recep_IV"/>
    <property type="match status" value="1"/>
</dbReference>
<evidence type="ECO:0000256" key="14">
    <source>
        <dbReference type="ARBA" id="ARBA00051243"/>
    </source>
</evidence>
<dbReference type="PANTHER" id="PTHR24416">
    <property type="entry name" value="TYROSINE-PROTEIN KINASE RECEPTOR"/>
    <property type="match status" value="1"/>
</dbReference>
<evidence type="ECO:0000313" key="20">
    <source>
        <dbReference type="Proteomes" id="UP000215902"/>
    </source>
</evidence>
<evidence type="ECO:0000256" key="8">
    <source>
        <dbReference type="ARBA" id="ARBA00022840"/>
    </source>
</evidence>
<evidence type="ECO:0000256" key="12">
    <source>
        <dbReference type="ARBA" id="ARBA00023170"/>
    </source>
</evidence>
<evidence type="ECO:0000256" key="11">
    <source>
        <dbReference type="ARBA" id="ARBA00023137"/>
    </source>
</evidence>
<feature type="compositionally biased region" description="Pro residues" evidence="16">
    <location>
        <begin position="1515"/>
        <end position="1524"/>
    </location>
</feature>
<dbReference type="EMBL" id="NIVC01000022">
    <property type="protein sequence ID" value="PAA93743.1"/>
    <property type="molecule type" value="Genomic_DNA"/>
</dbReference>
<dbReference type="STRING" id="282301.A0A267H647"/>
<dbReference type="InterPro" id="IPR006212">
    <property type="entry name" value="Furin_repeat"/>
</dbReference>
<dbReference type="Pfam" id="PF07714">
    <property type="entry name" value="PK_Tyr_Ser-Thr"/>
    <property type="match status" value="1"/>
</dbReference>